<dbReference type="EMBL" id="BNJK01000003">
    <property type="protein sequence ID" value="GHP00737.1"/>
    <property type="molecule type" value="Genomic_DNA"/>
</dbReference>
<evidence type="ECO:0000313" key="2">
    <source>
        <dbReference type="Proteomes" id="UP000597444"/>
    </source>
</evidence>
<name>A0A8J3ITW9_9CHLR</name>
<organism evidence="1 2">
    <name type="scientific">Reticulibacter mediterranei</name>
    <dbReference type="NCBI Taxonomy" id="2778369"/>
    <lineage>
        <taxon>Bacteria</taxon>
        <taxon>Bacillati</taxon>
        <taxon>Chloroflexota</taxon>
        <taxon>Ktedonobacteria</taxon>
        <taxon>Ktedonobacterales</taxon>
        <taxon>Reticulibacteraceae</taxon>
        <taxon>Reticulibacter</taxon>
    </lineage>
</organism>
<dbReference type="RefSeq" id="WP_220211323.1">
    <property type="nucleotide sequence ID" value="NZ_BNJK01000003.1"/>
</dbReference>
<evidence type="ECO:0000313" key="1">
    <source>
        <dbReference type="EMBL" id="GHP00737.1"/>
    </source>
</evidence>
<proteinExistence type="predicted"/>
<reference evidence="1" key="1">
    <citation type="submission" date="2020-10" db="EMBL/GenBank/DDBJ databases">
        <title>Taxonomic study of unclassified bacteria belonging to the class Ktedonobacteria.</title>
        <authorList>
            <person name="Yabe S."/>
            <person name="Wang C.M."/>
            <person name="Zheng Y."/>
            <person name="Sakai Y."/>
            <person name="Cavaletti L."/>
            <person name="Monciardini P."/>
            <person name="Donadio S."/>
        </authorList>
    </citation>
    <scope>NUCLEOTIDE SEQUENCE</scope>
    <source>
        <strain evidence="1">ID150040</strain>
    </source>
</reference>
<gene>
    <name evidence="1" type="ORF">KSF_107840</name>
</gene>
<keyword evidence="2" id="KW-1185">Reference proteome</keyword>
<dbReference type="InterPro" id="IPR025354">
    <property type="entry name" value="DUF4258"/>
</dbReference>
<sequence>MSSNGAIVMEYCQNKRRCRKLAEEEEERLKVALHKAEKMQEKFLLYSKHSIYASAHAIHRMQERAIHPSEVHGVIECGFPIDFAYIPHPYFVDKGYIFTFCGEGDYGQSLHVICSLPPLSPGSQRWILTVRTVYDPSLYPEEWNEDFTRRVCFCYARPEQYDETSDYEL</sequence>
<protein>
    <submittedName>
        <fullName evidence="1">Uncharacterized protein</fullName>
    </submittedName>
</protein>
<accession>A0A8J3ITW9</accession>
<comment type="caution">
    <text evidence="1">The sequence shown here is derived from an EMBL/GenBank/DDBJ whole genome shotgun (WGS) entry which is preliminary data.</text>
</comment>
<dbReference type="Proteomes" id="UP000597444">
    <property type="component" value="Unassembled WGS sequence"/>
</dbReference>
<dbReference type="AlphaFoldDB" id="A0A8J3ITW9"/>
<dbReference type="Pfam" id="PF14076">
    <property type="entry name" value="DUF4258"/>
    <property type="match status" value="1"/>
</dbReference>